<dbReference type="SUPFAM" id="SSF52172">
    <property type="entry name" value="CheY-like"/>
    <property type="match status" value="1"/>
</dbReference>
<keyword evidence="2" id="KW-0547">Nucleotide-binding</keyword>
<dbReference type="InterPro" id="IPR011006">
    <property type="entry name" value="CheY-like_superfamily"/>
</dbReference>
<dbReference type="PROSITE" id="PS00676">
    <property type="entry name" value="SIGMA54_INTERACT_2"/>
    <property type="match status" value="1"/>
</dbReference>
<dbReference type="Pfam" id="PF00072">
    <property type="entry name" value="Response_reg"/>
    <property type="match status" value="1"/>
</dbReference>
<dbReference type="PANTHER" id="PTHR32071:SF17">
    <property type="entry name" value="TRANSCRIPTIONAL REGULATOR (NTRC FAMILY)"/>
    <property type="match status" value="1"/>
</dbReference>
<evidence type="ECO:0000256" key="2">
    <source>
        <dbReference type="ARBA" id="ARBA00022741"/>
    </source>
</evidence>
<feature type="region of interest" description="Disordered" evidence="9">
    <location>
        <begin position="385"/>
        <end position="408"/>
    </location>
</feature>
<evidence type="ECO:0000256" key="3">
    <source>
        <dbReference type="ARBA" id="ARBA00022840"/>
    </source>
</evidence>
<reference evidence="12 15" key="2">
    <citation type="submission" date="2019-07" db="EMBL/GenBank/DDBJ databases">
        <title>Whole genome shotgun sequence of Myxococcus virescens NBRC 100334.</title>
        <authorList>
            <person name="Hosoyama A."/>
            <person name="Uohara A."/>
            <person name="Ohji S."/>
            <person name="Ichikawa N."/>
        </authorList>
    </citation>
    <scope>NUCLEOTIDE SEQUENCE [LARGE SCALE GENOMIC DNA]</scope>
    <source>
        <strain evidence="12 15">NBRC 100334</strain>
    </source>
</reference>
<feature type="domain" description="Response regulatory" evidence="11">
    <location>
        <begin position="4"/>
        <end position="118"/>
    </location>
</feature>
<organism evidence="12 15">
    <name type="scientific">Myxococcus virescens</name>
    <dbReference type="NCBI Taxonomy" id="83456"/>
    <lineage>
        <taxon>Bacteria</taxon>
        <taxon>Pseudomonadati</taxon>
        <taxon>Myxococcota</taxon>
        <taxon>Myxococcia</taxon>
        <taxon>Myxococcales</taxon>
        <taxon>Cystobacterineae</taxon>
        <taxon>Myxococcaceae</taxon>
        <taxon>Myxococcus</taxon>
    </lineage>
</organism>
<dbReference type="Pfam" id="PF25601">
    <property type="entry name" value="AAA_lid_14"/>
    <property type="match status" value="1"/>
</dbReference>
<sequence length="498" mass="54467">MPASVLIVDDEKNILLTLSQSLQLAGYQTHLANSGQVALDVVSARPVDAVLMDVKMPDMDGLTALAKLTELKPELPVIMMSGHGTIDTAVKATQLGARDFLEKPIARERLLVALRNVLKHQAAMAELQELRAQLGRYDMVGSGPAMQRIFSLIQRTAPSEGRVLITGENGTGKELIARALHQHSKRKGQPFVKLNCAAVPHELIESELFGHEKGAFTGAVSVRRGKFELAHEGTLFLDEIGDMPQAMQAKLLRVLQEGELERVGGAETHKVDVRVVAATNKNLEAEIAAGRFREDLYYRINVVQIHSPPLRERREDLPDLIKTFLDEACAKNGRRPLTLSPDALAVMSAYDYPGNVRELRNLVERLAILCEGPIVTRTDALELLPRGRNVPPPSPVETPASPLPPPSPEAAVVLASSTPAPAIAAPVATEPPAPVGFRPRADRTFREQVEDAEREIIQHVLSHTHDNVTEAARLLDLERGHFYKKMKALGLRRGGSES</sequence>
<evidence type="ECO:0000256" key="6">
    <source>
        <dbReference type="ARBA" id="ARBA00023125"/>
    </source>
</evidence>
<protein>
    <submittedName>
        <fullName evidence="12">Sigma-54-dependent Fis family transcriptional regulator</fullName>
    </submittedName>
    <submittedName>
        <fullName evidence="13">Two component, sigma54 specific, transcriptional regulator, Fis family</fullName>
    </submittedName>
</protein>
<evidence type="ECO:0000256" key="9">
    <source>
        <dbReference type="SAM" id="MobiDB-lite"/>
    </source>
</evidence>
<evidence type="ECO:0000313" key="14">
    <source>
        <dbReference type="Proteomes" id="UP000198717"/>
    </source>
</evidence>
<name>A0A511HJU4_9BACT</name>
<dbReference type="InterPro" id="IPR058031">
    <property type="entry name" value="AAA_lid_NorR"/>
</dbReference>
<proteinExistence type="predicted"/>
<dbReference type="Proteomes" id="UP000198717">
    <property type="component" value="Unassembled WGS sequence"/>
</dbReference>
<keyword evidence="7" id="KW-0804">Transcription</keyword>
<dbReference type="SMART" id="SM00382">
    <property type="entry name" value="AAA"/>
    <property type="match status" value="1"/>
</dbReference>
<dbReference type="InterPro" id="IPR009057">
    <property type="entry name" value="Homeodomain-like_sf"/>
</dbReference>
<dbReference type="GO" id="GO:0006355">
    <property type="term" value="P:regulation of DNA-templated transcription"/>
    <property type="evidence" value="ECO:0007669"/>
    <property type="project" value="InterPro"/>
</dbReference>
<dbReference type="SUPFAM" id="SSF52540">
    <property type="entry name" value="P-loop containing nucleoside triphosphate hydrolases"/>
    <property type="match status" value="1"/>
</dbReference>
<dbReference type="Gene3D" id="3.40.50.300">
    <property type="entry name" value="P-loop containing nucleotide triphosphate hydrolases"/>
    <property type="match status" value="1"/>
</dbReference>
<evidence type="ECO:0000313" key="13">
    <source>
        <dbReference type="EMBL" id="SDE53377.1"/>
    </source>
</evidence>
<dbReference type="PANTHER" id="PTHR32071">
    <property type="entry name" value="TRANSCRIPTIONAL REGULATORY PROTEIN"/>
    <property type="match status" value="1"/>
</dbReference>
<dbReference type="Pfam" id="PF02954">
    <property type="entry name" value="HTH_8"/>
    <property type="match status" value="1"/>
</dbReference>
<reference evidence="13 14" key="1">
    <citation type="submission" date="2016-10" db="EMBL/GenBank/DDBJ databases">
        <authorList>
            <person name="Varghese N."/>
            <person name="Submissions S."/>
        </authorList>
    </citation>
    <scope>NUCLEOTIDE SEQUENCE [LARGE SCALE GENOMIC DNA]</scope>
    <source>
        <strain evidence="13 14">DSM 2260</strain>
    </source>
</reference>
<dbReference type="FunFam" id="3.40.50.2300:FF:000018">
    <property type="entry name" value="DNA-binding transcriptional regulator NtrC"/>
    <property type="match status" value="1"/>
</dbReference>
<evidence type="ECO:0000313" key="15">
    <source>
        <dbReference type="Proteomes" id="UP000321224"/>
    </source>
</evidence>
<dbReference type="SUPFAM" id="SSF46689">
    <property type="entry name" value="Homeodomain-like"/>
    <property type="match status" value="1"/>
</dbReference>
<evidence type="ECO:0000259" key="10">
    <source>
        <dbReference type="PROSITE" id="PS50045"/>
    </source>
</evidence>
<comment type="caution">
    <text evidence="12">The sequence shown here is derived from an EMBL/GenBank/DDBJ whole genome shotgun (WGS) entry which is preliminary data.</text>
</comment>
<dbReference type="FunFam" id="3.40.50.300:FF:000006">
    <property type="entry name" value="DNA-binding transcriptional regulator NtrC"/>
    <property type="match status" value="1"/>
</dbReference>
<dbReference type="Proteomes" id="UP000321224">
    <property type="component" value="Unassembled WGS sequence"/>
</dbReference>
<dbReference type="InterPro" id="IPR002197">
    <property type="entry name" value="HTH_Fis"/>
</dbReference>
<dbReference type="GO" id="GO:0000160">
    <property type="term" value="P:phosphorelay signal transduction system"/>
    <property type="evidence" value="ECO:0007669"/>
    <property type="project" value="UniProtKB-KW"/>
</dbReference>
<dbReference type="InterPro" id="IPR002078">
    <property type="entry name" value="Sigma_54_int"/>
</dbReference>
<feature type="compositionally biased region" description="Pro residues" evidence="9">
    <location>
        <begin position="390"/>
        <end position="408"/>
    </location>
</feature>
<dbReference type="GO" id="GO:0005524">
    <property type="term" value="F:ATP binding"/>
    <property type="evidence" value="ECO:0007669"/>
    <property type="project" value="UniProtKB-KW"/>
</dbReference>
<keyword evidence="5" id="KW-0805">Transcription regulation</keyword>
<dbReference type="Gene3D" id="1.10.8.60">
    <property type="match status" value="1"/>
</dbReference>
<dbReference type="InterPro" id="IPR025944">
    <property type="entry name" value="Sigma_54_int_dom_CS"/>
</dbReference>
<evidence type="ECO:0000256" key="8">
    <source>
        <dbReference type="PROSITE-ProRule" id="PRU00169"/>
    </source>
</evidence>
<dbReference type="PROSITE" id="PS50045">
    <property type="entry name" value="SIGMA54_INTERACT_4"/>
    <property type="match status" value="1"/>
</dbReference>
<dbReference type="PRINTS" id="PR01590">
    <property type="entry name" value="HTHFIS"/>
</dbReference>
<keyword evidence="14" id="KW-1185">Reference proteome</keyword>
<evidence type="ECO:0000256" key="5">
    <source>
        <dbReference type="ARBA" id="ARBA00023015"/>
    </source>
</evidence>
<dbReference type="SMART" id="SM00448">
    <property type="entry name" value="REC"/>
    <property type="match status" value="1"/>
</dbReference>
<accession>A0A511HJU4</accession>
<dbReference type="EMBL" id="BJVY01000036">
    <property type="protein sequence ID" value="GEL73644.1"/>
    <property type="molecule type" value="Genomic_DNA"/>
</dbReference>
<feature type="domain" description="Sigma-54 factor interaction" evidence="10">
    <location>
        <begin position="139"/>
        <end position="368"/>
    </location>
</feature>
<dbReference type="AlphaFoldDB" id="A0A511HJU4"/>
<dbReference type="InterPro" id="IPR027417">
    <property type="entry name" value="P-loop_NTPase"/>
</dbReference>
<dbReference type="InterPro" id="IPR025943">
    <property type="entry name" value="Sigma_54_int_dom_ATP-bd_2"/>
</dbReference>
<dbReference type="EMBL" id="FNAJ01000008">
    <property type="protein sequence ID" value="SDE53377.1"/>
    <property type="molecule type" value="Genomic_DNA"/>
</dbReference>
<evidence type="ECO:0000313" key="12">
    <source>
        <dbReference type="EMBL" id="GEL73644.1"/>
    </source>
</evidence>
<keyword evidence="6" id="KW-0238">DNA-binding</keyword>
<dbReference type="PROSITE" id="PS50110">
    <property type="entry name" value="RESPONSE_REGULATORY"/>
    <property type="match status" value="1"/>
</dbReference>
<dbReference type="PROSITE" id="PS00688">
    <property type="entry name" value="SIGMA54_INTERACT_3"/>
    <property type="match status" value="1"/>
</dbReference>
<dbReference type="GO" id="GO:0043565">
    <property type="term" value="F:sequence-specific DNA binding"/>
    <property type="evidence" value="ECO:0007669"/>
    <property type="project" value="InterPro"/>
</dbReference>
<evidence type="ECO:0000259" key="11">
    <source>
        <dbReference type="PROSITE" id="PS50110"/>
    </source>
</evidence>
<dbReference type="CDD" id="cd00009">
    <property type="entry name" value="AAA"/>
    <property type="match status" value="1"/>
</dbReference>
<feature type="modified residue" description="4-aspartylphosphate" evidence="8">
    <location>
        <position position="53"/>
    </location>
</feature>
<dbReference type="InterPro" id="IPR003593">
    <property type="entry name" value="AAA+_ATPase"/>
</dbReference>
<keyword evidence="3" id="KW-0067">ATP-binding</keyword>
<dbReference type="RefSeq" id="WP_090491615.1">
    <property type="nucleotide sequence ID" value="NZ_BJVY01000036.1"/>
</dbReference>
<keyword evidence="4" id="KW-0902">Two-component regulatory system</keyword>
<evidence type="ECO:0000256" key="7">
    <source>
        <dbReference type="ARBA" id="ARBA00023163"/>
    </source>
</evidence>
<dbReference type="InterPro" id="IPR001789">
    <property type="entry name" value="Sig_transdc_resp-reg_receiver"/>
</dbReference>
<keyword evidence="1 8" id="KW-0597">Phosphoprotein</keyword>
<evidence type="ECO:0000256" key="4">
    <source>
        <dbReference type="ARBA" id="ARBA00023012"/>
    </source>
</evidence>
<dbReference type="Gene3D" id="3.40.50.2300">
    <property type="match status" value="1"/>
</dbReference>
<dbReference type="Pfam" id="PF00158">
    <property type="entry name" value="Sigma54_activat"/>
    <property type="match status" value="1"/>
</dbReference>
<dbReference type="Gene3D" id="1.10.10.60">
    <property type="entry name" value="Homeodomain-like"/>
    <property type="match status" value="1"/>
</dbReference>
<gene>
    <name evidence="12" type="ORF">MVI01_54280</name>
    <name evidence="13" type="ORF">SAMN04488504_10891</name>
</gene>
<evidence type="ECO:0000256" key="1">
    <source>
        <dbReference type="ARBA" id="ARBA00022553"/>
    </source>
</evidence>